<evidence type="ECO:0000313" key="2">
    <source>
        <dbReference type="EMBL" id="QNO43249.1"/>
    </source>
</evidence>
<proteinExistence type="predicted"/>
<organism evidence="3">
    <name type="scientific">Candidatus Methanogaster sp. ANME-2c ERB4</name>
    <dbReference type="NCBI Taxonomy" id="2759911"/>
    <lineage>
        <taxon>Archaea</taxon>
        <taxon>Methanobacteriati</taxon>
        <taxon>Methanobacteriota</taxon>
        <taxon>Stenosarchaea group</taxon>
        <taxon>Methanomicrobia</taxon>
        <taxon>Methanosarcinales</taxon>
        <taxon>ANME-2 cluster</taxon>
        <taxon>Candidatus Methanogasteraceae</taxon>
        <taxon>Candidatus Methanogaster</taxon>
    </lineage>
</organism>
<gene>
    <name evidence="2" type="ORF">CPEMFCDE_00008</name>
    <name evidence="3" type="ORF">FHBEAHMJ_00011</name>
</gene>
<dbReference type="AlphaFoldDB" id="A0A7G9YCM6"/>
<dbReference type="Pfam" id="PF12705">
    <property type="entry name" value="PDDEXK_1"/>
    <property type="match status" value="1"/>
</dbReference>
<name>A0A7G9YCM6_9EURY</name>
<evidence type="ECO:0000259" key="1">
    <source>
        <dbReference type="Pfam" id="PF12705"/>
    </source>
</evidence>
<dbReference type="EMBL" id="MT631149">
    <property type="protein sequence ID" value="QNO45760.1"/>
    <property type="molecule type" value="Genomic_DNA"/>
</dbReference>
<dbReference type="EMBL" id="MT630801">
    <property type="protein sequence ID" value="QNO43249.1"/>
    <property type="molecule type" value="Genomic_DNA"/>
</dbReference>
<accession>A0A7G9YCM6</accession>
<reference evidence="3" key="1">
    <citation type="submission" date="2020-06" db="EMBL/GenBank/DDBJ databases">
        <title>Unique genomic features of the anaerobic methanotrophic archaea.</title>
        <authorList>
            <person name="Chadwick G.L."/>
            <person name="Skennerton C.T."/>
            <person name="Laso-Perez R."/>
            <person name="Leu A.O."/>
            <person name="Speth D.R."/>
            <person name="Yu H."/>
            <person name="Morgan-Lang C."/>
            <person name="Hatzenpichler R."/>
            <person name="Goudeau D."/>
            <person name="Malmstrom R."/>
            <person name="Brazelton W.J."/>
            <person name="Woyke T."/>
            <person name="Hallam S.J."/>
            <person name="Tyson G.W."/>
            <person name="Wegener G."/>
            <person name="Boetius A."/>
            <person name="Orphan V."/>
        </authorList>
    </citation>
    <scope>NUCLEOTIDE SEQUENCE</scope>
</reference>
<protein>
    <recommendedName>
        <fullName evidence="1">PD-(D/E)XK endonuclease-like domain-containing protein</fullName>
    </recommendedName>
</protein>
<feature type="domain" description="PD-(D/E)XK endonuclease-like" evidence="1">
    <location>
        <begin position="19"/>
        <end position="61"/>
    </location>
</feature>
<evidence type="ECO:0000313" key="3">
    <source>
        <dbReference type="EMBL" id="QNO45760.1"/>
    </source>
</evidence>
<dbReference type="InterPro" id="IPR038726">
    <property type="entry name" value="PDDEXK_AddAB-type"/>
</dbReference>
<sequence length="71" mass="8065">MNGFWERNRDRIRSNLVVGRKFTVPPGGHLFKGFIDRVDLIPRTGKGVAIIDYKTGGKSIHGERYPLQIRG</sequence>